<evidence type="ECO:0000313" key="1">
    <source>
        <dbReference type="EMBL" id="HIU55976.1"/>
    </source>
</evidence>
<feature type="non-terminal residue" evidence="1">
    <location>
        <position position="1"/>
    </location>
</feature>
<dbReference type="AlphaFoldDB" id="A0A9D1M953"/>
<sequence length="88" mass="10090">MDLGQEQRNEVKVAMNDFNVIGGLAVDYKFSTLLSVNPSSWFGHREMYTSSLRMKAYVSYADYDLFEKGFHIGLSVAYSGFARMVRFQ</sequence>
<dbReference type="EMBL" id="DVNA01000211">
    <property type="protein sequence ID" value="HIU55976.1"/>
    <property type="molecule type" value="Genomic_DNA"/>
</dbReference>
<gene>
    <name evidence="1" type="ORF">IAB03_09260</name>
</gene>
<accession>A0A9D1M953</accession>
<proteinExistence type="predicted"/>
<comment type="caution">
    <text evidence="1">The sequence shown here is derived from an EMBL/GenBank/DDBJ whole genome shotgun (WGS) entry which is preliminary data.</text>
</comment>
<reference evidence="1" key="2">
    <citation type="journal article" date="2021" name="PeerJ">
        <title>Extensive microbial diversity within the chicken gut microbiome revealed by metagenomics and culture.</title>
        <authorList>
            <person name="Gilroy R."/>
            <person name="Ravi A."/>
            <person name="Getino M."/>
            <person name="Pursley I."/>
            <person name="Horton D.L."/>
            <person name="Alikhan N.F."/>
            <person name="Baker D."/>
            <person name="Gharbi K."/>
            <person name="Hall N."/>
            <person name="Watson M."/>
            <person name="Adriaenssens E.M."/>
            <person name="Foster-Nyarko E."/>
            <person name="Jarju S."/>
            <person name="Secka A."/>
            <person name="Antonio M."/>
            <person name="Oren A."/>
            <person name="Chaudhuri R.R."/>
            <person name="La Ragione R."/>
            <person name="Hildebrand F."/>
            <person name="Pallen M.J."/>
        </authorList>
    </citation>
    <scope>NUCLEOTIDE SEQUENCE</scope>
    <source>
        <strain evidence="1">CHK158-818</strain>
    </source>
</reference>
<dbReference type="Proteomes" id="UP000824112">
    <property type="component" value="Unassembled WGS sequence"/>
</dbReference>
<protein>
    <submittedName>
        <fullName evidence="1">Uncharacterized protein</fullName>
    </submittedName>
</protein>
<name>A0A9D1M953_9BACT</name>
<organism evidence="1 2">
    <name type="scientific">Candidatus Gallibacteroides avistercoris</name>
    <dbReference type="NCBI Taxonomy" id="2840833"/>
    <lineage>
        <taxon>Bacteria</taxon>
        <taxon>Pseudomonadati</taxon>
        <taxon>Bacteroidota</taxon>
        <taxon>Bacteroidia</taxon>
        <taxon>Bacteroidales</taxon>
        <taxon>Bacteroidaceae</taxon>
        <taxon>Bacteroidaceae incertae sedis</taxon>
        <taxon>Candidatus Gallibacteroides</taxon>
    </lineage>
</organism>
<reference evidence="1" key="1">
    <citation type="submission" date="2020-10" db="EMBL/GenBank/DDBJ databases">
        <authorList>
            <person name="Gilroy R."/>
        </authorList>
    </citation>
    <scope>NUCLEOTIDE SEQUENCE</scope>
    <source>
        <strain evidence="1">CHK158-818</strain>
    </source>
</reference>
<evidence type="ECO:0000313" key="2">
    <source>
        <dbReference type="Proteomes" id="UP000824112"/>
    </source>
</evidence>